<evidence type="ECO:0000313" key="9">
    <source>
        <dbReference type="EMBL" id="BBL35347.1"/>
    </source>
</evidence>
<evidence type="ECO:0000256" key="1">
    <source>
        <dbReference type="ARBA" id="ARBA00022448"/>
    </source>
</evidence>
<sequence length="362" mass="39900">MALLKLHNVTRRFGDFTAVDNVSLSVEAGEFFTLLGPSGCGKTTLLRMVAGFDKPDSGQILLDGQDIANTAPEKRPIHTVFQSYALFPHMTVADNVAFPLKMSKVAATEIKKRVTNALEQVQLAKFSRRFPHELSGGQKQRVAFARGLINRPRLLLMDEPLGALDAKLRESMQRELITLQKEVGITFIFVTHSQDEALALSQRIAVMNLGRIEQIGDPSTIYGTPANRFIADFIGKINLIEAQVQQISDTEMTVAMGKLGSTVLPLKKDIKIGSQGAIALRPEQIQVHALSERAKIPHAHMGKVRDFLYVGDVTTYVIELESGIQIEALLANSSPGRARFFEVDDPVIISWPRAAAQFLVDE</sequence>
<dbReference type="InterPro" id="IPR027417">
    <property type="entry name" value="P-loop_NTPase"/>
</dbReference>
<dbReference type="NCBIfam" id="TIGR01187">
    <property type="entry name" value="potA"/>
    <property type="match status" value="1"/>
</dbReference>
<keyword evidence="4 7" id="KW-0067">ATP-binding</keyword>
<proteinExistence type="inferred from homology"/>
<dbReference type="InterPro" id="IPR003593">
    <property type="entry name" value="AAA+_ATPase"/>
</dbReference>
<dbReference type="InterPro" id="IPR003439">
    <property type="entry name" value="ABC_transporter-like_ATP-bd"/>
</dbReference>
<comment type="catalytic activity">
    <reaction evidence="7">
        <text>ATP + H2O + polyamine-[polyamine-binding protein]Side 1 = ADP + phosphate + polyamineSide 2 + [polyamine-binding protein]Side 1.</text>
        <dbReference type="EC" id="7.6.2.11"/>
    </reaction>
</comment>
<dbReference type="PROSITE" id="PS00211">
    <property type="entry name" value="ABC_TRANSPORTER_1"/>
    <property type="match status" value="1"/>
</dbReference>
<dbReference type="GO" id="GO:0016887">
    <property type="term" value="F:ATP hydrolysis activity"/>
    <property type="evidence" value="ECO:0007669"/>
    <property type="project" value="InterPro"/>
</dbReference>
<dbReference type="AlphaFoldDB" id="A0A4Y1YR29"/>
<dbReference type="EC" id="7.6.2.11" evidence="7"/>
<dbReference type="InterPro" id="IPR005893">
    <property type="entry name" value="PotA-like"/>
</dbReference>
<feature type="domain" description="ABC transporter" evidence="8">
    <location>
        <begin position="4"/>
        <end position="234"/>
    </location>
</feature>
<dbReference type="InterPro" id="IPR050093">
    <property type="entry name" value="ABC_SmlMolc_Importer"/>
</dbReference>
<evidence type="ECO:0000256" key="7">
    <source>
        <dbReference type="RuleBase" id="RU364083"/>
    </source>
</evidence>
<keyword evidence="1 7" id="KW-0813">Transport</keyword>
<dbReference type="SMART" id="SM00382">
    <property type="entry name" value="AAA"/>
    <property type="match status" value="1"/>
</dbReference>
<dbReference type="KEGG" id="nst:Nstercoris_01610"/>
<evidence type="ECO:0000313" key="10">
    <source>
        <dbReference type="Proteomes" id="UP000316473"/>
    </source>
</evidence>
<reference evidence="9 10" key="1">
    <citation type="submission" date="2019-06" db="EMBL/GenBank/DDBJ databases">
        <title>Nitrosomonas stercoris KYUHI-S whole genome shotgun sequence.</title>
        <authorList>
            <person name="Nakagawa T."/>
            <person name="Tsuchiya Y."/>
            <person name="Takahashi R."/>
        </authorList>
    </citation>
    <scope>NUCLEOTIDE SEQUENCE [LARGE SCALE GENOMIC DNA]</scope>
    <source>
        <strain evidence="9 10">KYUHI-S</strain>
    </source>
</reference>
<evidence type="ECO:0000259" key="8">
    <source>
        <dbReference type="PROSITE" id="PS50893"/>
    </source>
</evidence>
<dbReference type="PANTHER" id="PTHR42781">
    <property type="entry name" value="SPERMIDINE/PUTRESCINE IMPORT ATP-BINDING PROTEIN POTA"/>
    <property type="match status" value="1"/>
</dbReference>
<evidence type="ECO:0000256" key="6">
    <source>
        <dbReference type="ARBA" id="ARBA00023136"/>
    </source>
</evidence>
<dbReference type="Gene3D" id="3.40.50.300">
    <property type="entry name" value="P-loop containing nucleotide triphosphate hydrolases"/>
    <property type="match status" value="1"/>
</dbReference>
<keyword evidence="3 7" id="KW-0547">Nucleotide-binding</keyword>
<evidence type="ECO:0000256" key="2">
    <source>
        <dbReference type="ARBA" id="ARBA00022475"/>
    </source>
</evidence>
<dbReference type="Proteomes" id="UP000316473">
    <property type="component" value="Chromosome"/>
</dbReference>
<dbReference type="PANTHER" id="PTHR42781:SF4">
    <property type="entry name" value="SPERMIDINE_PUTRESCINE IMPORT ATP-BINDING PROTEIN POTA"/>
    <property type="match status" value="1"/>
</dbReference>
<dbReference type="GO" id="GO:0015417">
    <property type="term" value="F:ABC-type polyamine transporter activity"/>
    <property type="evidence" value="ECO:0007669"/>
    <property type="project" value="UniProtKB-EC"/>
</dbReference>
<dbReference type="Gene3D" id="2.40.50.100">
    <property type="match status" value="1"/>
</dbReference>
<dbReference type="InterPro" id="IPR008995">
    <property type="entry name" value="Mo/tungstate-bd_C_term_dom"/>
</dbReference>
<dbReference type="SUPFAM" id="SSF50331">
    <property type="entry name" value="MOP-like"/>
    <property type="match status" value="1"/>
</dbReference>
<comment type="function">
    <text evidence="7">Part of the ABC transporter complex PotABCD involved in spermidine/putrescine import. Responsible for energy coupling to the transport system.</text>
</comment>
<keyword evidence="2 7" id="KW-1003">Cell membrane</keyword>
<dbReference type="GO" id="GO:0005524">
    <property type="term" value="F:ATP binding"/>
    <property type="evidence" value="ECO:0007669"/>
    <property type="project" value="UniProtKB-KW"/>
</dbReference>
<dbReference type="InterPro" id="IPR013611">
    <property type="entry name" value="Transp-assoc_OB_typ2"/>
</dbReference>
<protein>
    <recommendedName>
        <fullName evidence="7">Spermidine/putrescine import ATP-binding protein PotA</fullName>
        <ecNumber evidence="7">7.6.2.11</ecNumber>
    </recommendedName>
</protein>
<keyword evidence="6 7" id="KW-0472">Membrane</keyword>
<dbReference type="GO" id="GO:0015847">
    <property type="term" value="P:putrescine transport"/>
    <property type="evidence" value="ECO:0007669"/>
    <property type="project" value="UniProtKB-ARBA"/>
</dbReference>
<name>A0A4Y1YR29_9PROT</name>
<evidence type="ECO:0000256" key="4">
    <source>
        <dbReference type="ARBA" id="ARBA00022840"/>
    </source>
</evidence>
<dbReference type="EMBL" id="AP019755">
    <property type="protein sequence ID" value="BBL35347.1"/>
    <property type="molecule type" value="Genomic_DNA"/>
</dbReference>
<dbReference type="SUPFAM" id="SSF52540">
    <property type="entry name" value="P-loop containing nucleoside triphosphate hydrolases"/>
    <property type="match status" value="1"/>
</dbReference>
<dbReference type="Pfam" id="PF08402">
    <property type="entry name" value="TOBE_2"/>
    <property type="match status" value="1"/>
</dbReference>
<keyword evidence="5 7" id="KW-1278">Translocase</keyword>
<organism evidence="9 10">
    <name type="scientific">Nitrosomonas stercoris</name>
    <dbReference type="NCBI Taxonomy" id="1444684"/>
    <lineage>
        <taxon>Bacteria</taxon>
        <taxon>Pseudomonadati</taxon>
        <taxon>Pseudomonadota</taxon>
        <taxon>Betaproteobacteria</taxon>
        <taxon>Nitrosomonadales</taxon>
        <taxon>Nitrosomonadaceae</taxon>
        <taxon>Nitrosomonas</taxon>
    </lineage>
</organism>
<dbReference type="FunFam" id="3.40.50.300:FF:000133">
    <property type="entry name" value="Spermidine/putrescine import ATP-binding protein PotA"/>
    <property type="match status" value="1"/>
</dbReference>
<dbReference type="GO" id="GO:0043190">
    <property type="term" value="C:ATP-binding cassette (ABC) transporter complex"/>
    <property type="evidence" value="ECO:0007669"/>
    <property type="project" value="InterPro"/>
</dbReference>
<dbReference type="InterPro" id="IPR017871">
    <property type="entry name" value="ABC_transporter-like_CS"/>
</dbReference>
<accession>A0A4Y1YR29</accession>
<evidence type="ECO:0000256" key="3">
    <source>
        <dbReference type="ARBA" id="ARBA00022741"/>
    </source>
</evidence>
<evidence type="ECO:0000256" key="5">
    <source>
        <dbReference type="ARBA" id="ARBA00022967"/>
    </source>
</evidence>
<dbReference type="Pfam" id="PF00005">
    <property type="entry name" value="ABC_tran"/>
    <property type="match status" value="1"/>
</dbReference>
<comment type="subunit">
    <text evidence="7">The complex is composed of two ATP-binding proteins (PotA), two transmembrane proteins (PotB and PotC) and a solute-binding protein (PotD).</text>
</comment>
<dbReference type="PROSITE" id="PS50893">
    <property type="entry name" value="ABC_TRANSPORTER_2"/>
    <property type="match status" value="1"/>
</dbReference>
<gene>
    <name evidence="7" type="primary">potA</name>
    <name evidence="9" type="ORF">Nstercoris_01610</name>
</gene>
<keyword evidence="10" id="KW-1185">Reference proteome</keyword>
<comment type="similarity">
    <text evidence="7">Belongs to the ABC transporter superfamily. Spermidine/putrescine importer (TC 3.A.1.11.1) family.</text>
</comment>